<accession>A0A1Y6C7T4</accession>
<dbReference type="Proteomes" id="UP000192920">
    <property type="component" value="Unassembled WGS sequence"/>
</dbReference>
<dbReference type="STRING" id="1123014.SAMN02745746_03652"/>
<dbReference type="CDD" id="cd12797">
    <property type="entry name" value="M23_peptidase"/>
    <property type="match status" value="1"/>
</dbReference>
<keyword evidence="7" id="KW-0472">Membrane</keyword>
<reference evidence="11" key="1">
    <citation type="submission" date="2017-04" db="EMBL/GenBank/DDBJ databases">
        <authorList>
            <person name="Varghese N."/>
            <person name="Submissions S."/>
        </authorList>
    </citation>
    <scope>NUCLEOTIDE SEQUENCE [LARGE SCALE GENOMIC DNA]</scope>
    <source>
        <strain evidence="11">DSM 22618</strain>
    </source>
</reference>
<dbReference type="SUPFAM" id="SSF51261">
    <property type="entry name" value="Duplicated hybrid motif"/>
    <property type="match status" value="1"/>
</dbReference>
<evidence type="ECO:0000259" key="8">
    <source>
        <dbReference type="Pfam" id="PF01551"/>
    </source>
</evidence>
<evidence type="ECO:0000313" key="10">
    <source>
        <dbReference type="EMBL" id="SMF49525.1"/>
    </source>
</evidence>
<dbReference type="PANTHER" id="PTHR21666">
    <property type="entry name" value="PEPTIDASE-RELATED"/>
    <property type="match status" value="1"/>
</dbReference>
<dbReference type="AlphaFoldDB" id="A0A1Y6C7T4"/>
<dbReference type="Gene3D" id="2.70.70.10">
    <property type="entry name" value="Glucose Permease (Domain IIA)"/>
    <property type="match status" value="1"/>
</dbReference>
<dbReference type="InterPro" id="IPR050570">
    <property type="entry name" value="Cell_wall_metabolism_enzyme"/>
</dbReference>
<dbReference type="InterPro" id="IPR011055">
    <property type="entry name" value="Dup_hybrid_motif"/>
</dbReference>
<dbReference type="EMBL" id="FXAG01000026">
    <property type="protein sequence ID" value="SMF49525.1"/>
    <property type="molecule type" value="Genomic_DNA"/>
</dbReference>
<keyword evidence="5" id="KW-0862">Zinc</keyword>
<dbReference type="GO" id="GO:0004222">
    <property type="term" value="F:metalloendopeptidase activity"/>
    <property type="evidence" value="ECO:0007669"/>
    <property type="project" value="TreeGrafter"/>
</dbReference>
<evidence type="ECO:0000256" key="4">
    <source>
        <dbReference type="ARBA" id="ARBA00022801"/>
    </source>
</evidence>
<protein>
    <submittedName>
        <fullName evidence="10">Murein DD-endopeptidase MepM and murein hydrolase activator NlpD, contain LysM domain</fullName>
    </submittedName>
</protein>
<evidence type="ECO:0000256" key="7">
    <source>
        <dbReference type="SAM" id="Phobius"/>
    </source>
</evidence>
<evidence type="ECO:0000256" key="1">
    <source>
        <dbReference type="ARBA" id="ARBA00001947"/>
    </source>
</evidence>
<organism evidence="10 11">
    <name type="scientific">Pseudogulbenkiania subflava DSM 22618</name>
    <dbReference type="NCBI Taxonomy" id="1123014"/>
    <lineage>
        <taxon>Bacteria</taxon>
        <taxon>Pseudomonadati</taxon>
        <taxon>Pseudomonadota</taxon>
        <taxon>Betaproteobacteria</taxon>
        <taxon>Neisseriales</taxon>
        <taxon>Chromobacteriaceae</taxon>
        <taxon>Pseudogulbenkiania</taxon>
    </lineage>
</organism>
<dbReference type="Pfam" id="PF01551">
    <property type="entry name" value="Peptidase_M23"/>
    <property type="match status" value="1"/>
</dbReference>
<dbReference type="PANTHER" id="PTHR21666:SF288">
    <property type="entry name" value="CELL DIVISION PROTEIN YTFB"/>
    <property type="match status" value="1"/>
</dbReference>
<evidence type="ECO:0000259" key="9">
    <source>
        <dbReference type="Pfam" id="PF22310"/>
    </source>
</evidence>
<gene>
    <name evidence="10" type="ORF">SAMN02745746_03652</name>
</gene>
<dbReference type="RefSeq" id="WP_085277658.1">
    <property type="nucleotide sequence ID" value="NZ_FXAG01000026.1"/>
</dbReference>
<evidence type="ECO:0000256" key="3">
    <source>
        <dbReference type="ARBA" id="ARBA00022723"/>
    </source>
</evidence>
<dbReference type="GO" id="GO:0046872">
    <property type="term" value="F:metal ion binding"/>
    <property type="evidence" value="ECO:0007669"/>
    <property type="project" value="UniProtKB-KW"/>
</dbReference>
<dbReference type="InterPro" id="IPR054512">
    <property type="entry name" value="NMB0315-like_N"/>
</dbReference>
<keyword evidence="3" id="KW-0479">Metal-binding</keyword>
<dbReference type="Pfam" id="PF22310">
    <property type="entry name" value="NMB0315_dom_I"/>
    <property type="match status" value="1"/>
</dbReference>
<keyword evidence="2" id="KW-0645">Protease</keyword>
<dbReference type="Gene3D" id="3.10.450.350">
    <property type="match status" value="2"/>
</dbReference>
<keyword evidence="7" id="KW-1133">Transmembrane helix</keyword>
<evidence type="ECO:0000256" key="5">
    <source>
        <dbReference type="ARBA" id="ARBA00022833"/>
    </source>
</evidence>
<evidence type="ECO:0000313" key="11">
    <source>
        <dbReference type="Proteomes" id="UP000192920"/>
    </source>
</evidence>
<keyword evidence="4 10" id="KW-0378">Hydrolase</keyword>
<dbReference type="InterPro" id="IPR016047">
    <property type="entry name" value="M23ase_b-sheet_dom"/>
</dbReference>
<sequence length="445" mass="48326">MDYRKLLKLPQSCVHRLMNHHLSWLGLAASLPLFGVVTAFAVAGNGDQPEPPHVDVETVTQRLALPVYTSSISTTPYWRDEQVQRGDTLGRLLNRLGVGNGEAQRFLNSSPLSKNLLKLKDGQTLSVQTNDAGELFGLRFLNDDENGEQVMVAIEKANGQWRASADPLETQTIQSMRSIDIESDGVGAVLSRAGVPPEIRAQLNEIFTDRFELASLKQGDRINLVFESLLFNGSPIANGNLLAAEVEHGGQSYRAYYFAHDSESGAYYDENGNPIKKGFNEQPVRGARISSGYGMRYHPVLHSLRMHKGVDYAAVTGTPIVAPADGIVATAETENGYGNVVVIRHSAKMSTLYGHMSRFAPGMHAGKSVKAGDLIGYVGSTGRSTGPHLHFEVRINNEAVDPSTAALPTPGLSAQQRLAFRQSSVKLSANLKLLRELPVTVAQLD</sequence>
<dbReference type="GO" id="GO:0006508">
    <property type="term" value="P:proteolysis"/>
    <property type="evidence" value="ECO:0007669"/>
    <property type="project" value="UniProtKB-KW"/>
</dbReference>
<keyword evidence="7" id="KW-0812">Transmembrane</keyword>
<keyword evidence="6" id="KW-0482">Metalloprotease</keyword>
<feature type="domain" description="DD-carboxypeptidase/endopeptidase Mpg-like N-terminal" evidence="9">
    <location>
        <begin position="77"/>
        <end position="159"/>
    </location>
</feature>
<proteinExistence type="predicted"/>
<keyword evidence="11" id="KW-1185">Reference proteome</keyword>
<feature type="transmembrane region" description="Helical" evidence="7">
    <location>
        <begin position="21"/>
        <end position="43"/>
    </location>
</feature>
<evidence type="ECO:0000256" key="2">
    <source>
        <dbReference type="ARBA" id="ARBA00022670"/>
    </source>
</evidence>
<evidence type="ECO:0000256" key="6">
    <source>
        <dbReference type="ARBA" id="ARBA00023049"/>
    </source>
</evidence>
<feature type="domain" description="M23ase beta-sheet core" evidence="8">
    <location>
        <begin position="305"/>
        <end position="402"/>
    </location>
</feature>
<comment type="cofactor">
    <cofactor evidence="1">
        <name>Zn(2+)</name>
        <dbReference type="ChEBI" id="CHEBI:29105"/>
    </cofactor>
</comment>
<name>A0A1Y6C7T4_9NEIS</name>